<dbReference type="SUPFAM" id="SSF49562">
    <property type="entry name" value="C2 domain (Calcium/lipid-binding domain, CaLB)"/>
    <property type="match status" value="2"/>
</dbReference>
<evidence type="ECO:0000313" key="8">
    <source>
        <dbReference type="EnsemblProtists" id="EKX42896"/>
    </source>
</evidence>
<dbReference type="Pfam" id="PF00397">
    <property type="entry name" value="WW"/>
    <property type="match status" value="1"/>
</dbReference>
<dbReference type="OrthoDB" id="5855668at2759"/>
<dbReference type="SMART" id="SM00327">
    <property type="entry name" value="VWA"/>
    <property type="match status" value="1"/>
</dbReference>
<dbReference type="GO" id="GO:0071277">
    <property type="term" value="P:cellular response to calcium ion"/>
    <property type="evidence" value="ECO:0007669"/>
    <property type="project" value="TreeGrafter"/>
</dbReference>
<dbReference type="PANTHER" id="PTHR10857:SF106">
    <property type="entry name" value="C2 DOMAIN-CONTAINING PROTEIN"/>
    <property type="match status" value="1"/>
</dbReference>
<feature type="domain" description="VWFA" evidence="6">
    <location>
        <begin position="292"/>
        <end position="466"/>
    </location>
</feature>
<dbReference type="Pfam" id="PF07002">
    <property type="entry name" value="Copine"/>
    <property type="match status" value="1"/>
</dbReference>
<dbReference type="InterPro" id="IPR036465">
    <property type="entry name" value="vWFA_dom_sf"/>
</dbReference>
<feature type="region of interest" description="Disordered" evidence="3">
    <location>
        <begin position="545"/>
        <end position="567"/>
    </location>
</feature>
<dbReference type="EnsemblProtists" id="EKX42896">
    <property type="protein sequence ID" value="EKX42896"/>
    <property type="gene ID" value="GUITHDRAFT_111263"/>
</dbReference>
<dbReference type="InterPro" id="IPR000008">
    <property type="entry name" value="C2_dom"/>
</dbReference>
<evidence type="ECO:0008006" key="10">
    <source>
        <dbReference type="Google" id="ProtNLM"/>
    </source>
</evidence>
<dbReference type="SMART" id="SM00239">
    <property type="entry name" value="C2"/>
    <property type="match status" value="2"/>
</dbReference>
<dbReference type="CDD" id="cd04047">
    <property type="entry name" value="C2B_Copine"/>
    <property type="match status" value="1"/>
</dbReference>
<accession>L1J317</accession>
<dbReference type="Gene3D" id="2.60.40.150">
    <property type="entry name" value="C2 domain"/>
    <property type="match status" value="2"/>
</dbReference>
<evidence type="ECO:0000259" key="5">
    <source>
        <dbReference type="PROSITE" id="PS50020"/>
    </source>
</evidence>
<feature type="domain" description="C2" evidence="4">
    <location>
        <begin position="128"/>
        <end position="252"/>
    </location>
</feature>
<dbReference type="AlphaFoldDB" id="L1J317"/>
<dbReference type="GO" id="GO:0005544">
    <property type="term" value="F:calcium-dependent phospholipid binding"/>
    <property type="evidence" value="ECO:0007669"/>
    <property type="project" value="InterPro"/>
</dbReference>
<dbReference type="Proteomes" id="UP000011087">
    <property type="component" value="Unassembled WGS sequence"/>
</dbReference>
<dbReference type="PaxDb" id="55529-EKX42896"/>
<dbReference type="CDD" id="cd04048">
    <property type="entry name" value="C2A_Copine"/>
    <property type="match status" value="1"/>
</dbReference>
<keyword evidence="2" id="KW-0677">Repeat</keyword>
<dbReference type="PROSITE" id="PS01159">
    <property type="entry name" value="WW_DOMAIN_1"/>
    <property type="match status" value="1"/>
</dbReference>
<dbReference type="RefSeq" id="XP_005829876.1">
    <property type="nucleotide sequence ID" value="XM_005829819.1"/>
</dbReference>
<evidence type="ECO:0000259" key="6">
    <source>
        <dbReference type="PROSITE" id="PS50234"/>
    </source>
</evidence>
<gene>
    <name evidence="7" type="ORF">GUITHDRAFT_111263</name>
</gene>
<protein>
    <recommendedName>
        <fullName evidence="10">C2 domain-containing protein</fullName>
    </recommendedName>
</protein>
<dbReference type="SUPFAM" id="SSF53300">
    <property type="entry name" value="vWA-like"/>
    <property type="match status" value="1"/>
</dbReference>
<dbReference type="InterPro" id="IPR035892">
    <property type="entry name" value="C2_domain_sf"/>
</dbReference>
<dbReference type="HOGENOM" id="CLU_020452_3_2_1"/>
<dbReference type="GO" id="GO:0005886">
    <property type="term" value="C:plasma membrane"/>
    <property type="evidence" value="ECO:0007669"/>
    <property type="project" value="TreeGrafter"/>
</dbReference>
<sequence>MVDAVPKSKLLLSIECKGLQNKDVLSKSDPMCVVHSKDPQGRWVEVARTEVIQNNLNPKFSTKIEIDFLFETVQNVKFTVYDIDSPKKSLDQQDFLGFHETTLGKIVGSKGSCLIEALASSKGANDKRYGTIKILAEEVQGANDSLRFILSGTKLATKDWLGKGDKYVRIKRKRKDGALDVVYETEVIKNSKDPVWHGIEIPIQKLNLGQMDMPMVFELWDWNAMSSHDFMGQVTCTVQDLLKGTGPASFPVKKNKGNAQDTKDRGLLNITHVQLVHRPTFFEYVAGGCRIDILMAVDFTASNQDPLKPDSLHYMNPSGFNQYQLAIASVGEILEKYSSSKQFGCFGFGAKLPDGRVSHCFALNGKADRPEVQGVQGILDAYAKCLSSVVLYGPTNFADIITMANDKCKRIKPGSQEYVVLLIITDGEITDMDNTIEKIIDSCSSPLSIVIVGVGDADFGKMEELDGDDRVLRSSVSGRQVTRDIVQFVAFRECNKNGAELTSRVLAEIPSQLTSYMIANNIQPRPRPSVDSDWNQVQAGMQNLNIGGGGGSAPPPPPPAYSALPPGWEERVDQSSGRAYYVNHQTQTTQWERPV</sequence>
<dbReference type="InterPro" id="IPR036020">
    <property type="entry name" value="WW_dom_sf"/>
</dbReference>
<dbReference type="Pfam" id="PF00168">
    <property type="entry name" value="C2"/>
    <property type="match status" value="2"/>
</dbReference>
<dbReference type="InterPro" id="IPR010734">
    <property type="entry name" value="Copine_C"/>
</dbReference>
<feature type="domain" description="C2" evidence="4">
    <location>
        <begin position="1"/>
        <end position="116"/>
    </location>
</feature>
<dbReference type="STRING" id="905079.L1J317"/>
<dbReference type="InterPro" id="IPR045052">
    <property type="entry name" value="Copine"/>
</dbReference>
<dbReference type="EMBL" id="JH993014">
    <property type="protein sequence ID" value="EKX42896.1"/>
    <property type="molecule type" value="Genomic_DNA"/>
</dbReference>
<name>L1J317_GUITC</name>
<dbReference type="InterPro" id="IPR001202">
    <property type="entry name" value="WW_dom"/>
</dbReference>
<dbReference type="KEGG" id="gtt:GUITHDRAFT_111263"/>
<dbReference type="GeneID" id="17299410"/>
<evidence type="ECO:0000259" key="4">
    <source>
        <dbReference type="PROSITE" id="PS50004"/>
    </source>
</evidence>
<dbReference type="FunFam" id="2.60.40.150:FF:000099">
    <property type="entry name" value="Copine 3"/>
    <property type="match status" value="1"/>
</dbReference>
<dbReference type="eggNOG" id="KOG0940">
    <property type="taxonomic scope" value="Eukaryota"/>
</dbReference>
<reference evidence="9" key="2">
    <citation type="submission" date="2012-11" db="EMBL/GenBank/DDBJ databases">
        <authorList>
            <person name="Kuo A."/>
            <person name="Curtis B.A."/>
            <person name="Tanifuji G."/>
            <person name="Burki F."/>
            <person name="Gruber A."/>
            <person name="Irimia M."/>
            <person name="Maruyama S."/>
            <person name="Arias M.C."/>
            <person name="Ball S.G."/>
            <person name="Gile G.H."/>
            <person name="Hirakawa Y."/>
            <person name="Hopkins J.F."/>
            <person name="Rensing S.A."/>
            <person name="Schmutz J."/>
            <person name="Symeonidi A."/>
            <person name="Elias M."/>
            <person name="Eveleigh R.J."/>
            <person name="Herman E.K."/>
            <person name="Klute M.J."/>
            <person name="Nakayama T."/>
            <person name="Obornik M."/>
            <person name="Reyes-Prieto A."/>
            <person name="Armbrust E.V."/>
            <person name="Aves S.J."/>
            <person name="Beiko R.G."/>
            <person name="Coutinho P."/>
            <person name="Dacks J.B."/>
            <person name="Durnford D.G."/>
            <person name="Fast N.M."/>
            <person name="Green B.R."/>
            <person name="Grisdale C."/>
            <person name="Hempe F."/>
            <person name="Henrissat B."/>
            <person name="Hoppner M.P."/>
            <person name="Ishida K.-I."/>
            <person name="Kim E."/>
            <person name="Koreny L."/>
            <person name="Kroth P.G."/>
            <person name="Liu Y."/>
            <person name="Malik S.-B."/>
            <person name="Maier U.G."/>
            <person name="McRose D."/>
            <person name="Mock T."/>
            <person name="Neilson J.A."/>
            <person name="Onodera N.T."/>
            <person name="Poole A.M."/>
            <person name="Pritham E.J."/>
            <person name="Richards T.A."/>
            <person name="Rocap G."/>
            <person name="Roy S.W."/>
            <person name="Sarai C."/>
            <person name="Schaack S."/>
            <person name="Shirato S."/>
            <person name="Slamovits C.H."/>
            <person name="Spencer D.F."/>
            <person name="Suzuki S."/>
            <person name="Worden A.Z."/>
            <person name="Zauner S."/>
            <person name="Barry K."/>
            <person name="Bell C."/>
            <person name="Bharti A.K."/>
            <person name="Crow J.A."/>
            <person name="Grimwood J."/>
            <person name="Kramer R."/>
            <person name="Lindquist E."/>
            <person name="Lucas S."/>
            <person name="Salamov A."/>
            <person name="McFadden G.I."/>
            <person name="Lane C.E."/>
            <person name="Keeling P.J."/>
            <person name="Gray M.W."/>
            <person name="Grigoriev I.V."/>
            <person name="Archibald J.M."/>
        </authorList>
    </citation>
    <scope>NUCLEOTIDE SEQUENCE</scope>
    <source>
        <strain evidence="9">CCMP2712</strain>
    </source>
</reference>
<evidence type="ECO:0000256" key="1">
    <source>
        <dbReference type="ARBA" id="ARBA00009048"/>
    </source>
</evidence>
<dbReference type="PANTHER" id="PTHR10857">
    <property type="entry name" value="COPINE"/>
    <property type="match status" value="1"/>
</dbReference>
<dbReference type="PROSITE" id="PS50234">
    <property type="entry name" value="VWFA"/>
    <property type="match status" value="1"/>
</dbReference>
<dbReference type="InterPro" id="IPR002035">
    <property type="entry name" value="VWF_A"/>
</dbReference>
<reference evidence="8" key="3">
    <citation type="submission" date="2016-03" db="UniProtKB">
        <authorList>
            <consortium name="EnsemblProtists"/>
        </authorList>
    </citation>
    <scope>IDENTIFICATION</scope>
</reference>
<dbReference type="PROSITE" id="PS50004">
    <property type="entry name" value="C2"/>
    <property type="match status" value="2"/>
</dbReference>
<keyword evidence="9" id="KW-1185">Reference proteome</keyword>
<dbReference type="Gene3D" id="2.20.70.10">
    <property type="match status" value="1"/>
</dbReference>
<reference evidence="7 9" key="1">
    <citation type="journal article" date="2012" name="Nature">
        <title>Algal genomes reveal evolutionary mosaicism and the fate of nucleomorphs.</title>
        <authorList>
            <consortium name="DOE Joint Genome Institute"/>
            <person name="Curtis B.A."/>
            <person name="Tanifuji G."/>
            <person name="Burki F."/>
            <person name="Gruber A."/>
            <person name="Irimia M."/>
            <person name="Maruyama S."/>
            <person name="Arias M.C."/>
            <person name="Ball S.G."/>
            <person name="Gile G.H."/>
            <person name="Hirakawa Y."/>
            <person name="Hopkins J.F."/>
            <person name="Kuo A."/>
            <person name="Rensing S.A."/>
            <person name="Schmutz J."/>
            <person name="Symeonidi A."/>
            <person name="Elias M."/>
            <person name="Eveleigh R.J."/>
            <person name="Herman E.K."/>
            <person name="Klute M.J."/>
            <person name="Nakayama T."/>
            <person name="Obornik M."/>
            <person name="Reyes-Prieto A."/>
            <person name="Armbrust E.V."/>
            <person name="Aves S.J."/>
            <person name="Beiko R.G."/>
            <person name="Coutinho P."/>
            <person name="Dacks J.B."/>
            <person name="Durnford D.G."/>
            <person name="Fast N.M."/>
            <person name="Green B.R."/>
            <person name="Grisdale C.J."/>
            <person name="Hempel F."/>
            <person name="Henrissat B."/>
            <person name="Hoppner M.P."/>
            <person name="Ishida K."/>
            <person name="Kim E."/>
            <person name="Koreny L."/>
            <person name="Kroth P.G."/>
            <person name="Liu Y."/>
            <person name="Malik S.B."/>
            <person name="Maier U.G."/>
            <person name="McRose D."/>
            <person name="Mock T."/>
            <person name="Neilson J.A."/>
            <person name="Onodera N.T."/>
            <person name="Poole A.M."/>
            <person name="Pritham E.J."/>
            <person name="Richards T.A."/>
            <person name="Rocap G."/>
            <person name="Roy S.W."/>
            <person name="Sarai C."/>
            <person name="Schaack S."/>
            <person name="Shirato S."/>
            <person name="Slamovits C.H."/>
            <person name="Spencer D.F."/>
            <person name="Suzuki S."/>
            <person name="Worden A.Z."/>
            <person name="Zauner S."/>
            <person name="Barry K."/>
            <person name="Bell C."/>
            <person name="Bharti A.K."/>
            <person name="Crow J.A."/>
            <person name="Grimwood J."/>
            <person name="Kramer R."/>
            <person name="Lindquist E."/>
            <person name="Lucas S."/>
            <person name="Salamov A."/>
            <person name="McFadden G.I."/>
            <person name="Lane C.E."/>
            <person name="Keeling P.J."/>
            <person name="Gray M.W."/>
            <person name="Grigoriev I.V."/>
            <person name="Archibald J.M."/>
        </authorList>
    </citation>
    <scope>NUCLEOTIDE SEQUENCE</scope>
    <source>
        <strain evidence="7 9">CCMP2712</strain>
    </source>
</reference>
<dbReference type="eggNOG" id="KOG1327">
    <property type="taxonomic scope" value="Eukaryota"/>
</dbReference>
<feature type="domain" description="WW" evidence="5">
    <location>
        <begin position="562"/>
        <end position="595"/>
    </location>
</feature>
<organism evidence="7">
    <name type="scientific">Guillardia theta (strain CCMP2712)</name>
    <name type="common">Cryptophyte</name>
    <dbReference type="NCBI Taxonomy" id="905079"/>
    <lineage>
        <taxon>Eukaryota</taxon>
        <taxon>Cryptophyceae</taxon>
        <taxon>Pyrenomonadales</taxon>
        <taxon>Geminigeraceae</taxon>
        <taxon>Guillardia</taxon>
    </lineage>
</organism>
<dbReference type="InterPro" id="IPR037768">
    <property type="entry name" value="C2B_Copine"/>
</dbReference>
<dbReference type="CDD" id="cd00201">
    <property type="entry name" value="WW"/>
    <property type="match status" value="1"/>
</dbReference>
<dbReference type="SMART" id="SM00456">
    <property type="entry name" value="WW"/>
    <property type="match status" value="1"/>
</dbReference>
<evidence type="ECO:0000256" key="3">
    <source>
        <dbReference type="SAM" id="MobiDB-lite"/>
    </source>
</evidence>
<proteinExistence type="inferred from homology"/>
<evidence type="ECO:0000313" key="7">
    <source>
        <dbReference type="EMBL" id="EKX42896.1"/>
    </source>
</evidence>
<dbReference type="PROSITE" id="PS50020">
    <property type="entry name" value="WW_DOMAIN_2"/>
    <property type="match status" value="1"/>
</dbReference>
<evidence type="ECO:0000256" key="2">
    <source>
        <dbReference type="ARBA" id="ARBA00022737"/>
    </source>
</evidence>
<comment type="similarity">
    <text evidence="1">Belongs to the copine family.</text>
</comment>
<dbReference type="SUPFAM" id="SSF51045">
    <property type="entry name" value="WW domain"/>
    <property type="match status" value="1"/>
</dbReference>
<dbReference type="OMA" id="AHDSHSK"/>
<evidence type="ECO:0000313" key="9">
    <source>
        <dbReference type="Proteomes" id="UP000011087"/>
    </source>
</evidence>
<dbReference type="Gene3D" id="3.40.50.410">
    <property type="entry name" value="von Willebrand factor, type A domain"/>
    <property type="match status" value="1"/>
</dbReference>